<protein>
    <submittedName>
        <fullName evidence="1">Uncharacterized protein</fullName>
    </submittedName>
</protein>
<dbReference type="Proteomes" id="UP000737018">
    <property type="component" value="Unassembled WGS sequence"/>
</dbReference>
<sequence>MQKNLLTKQSGLALSQHEYTIPPAGAWCKVLSIESPLERNAKRAKKLLDNQAAVCPISLQPTSELKSSWTTKLQSAPFHYNLPDLEQQEGLRNVRDHANWFKNKAAFPSLKLPVHQNRSKQIFDQDTRDLLLGICRRISNGRPHFHTLQFLKTLNISCQILNKKLKKQHRYQHVSFKDLVTKQTMPKM</sequence>
<dbReference type="EMBL" id="JRKL02001746">
    <property type="protein sequence ID" value="KAF3962248.1"/>
    <property type="molecule type" value="Genomic_DNA"/>
</dbReference>
<accession>A0A8J4VIG2</accession>
<proteinExistence type="predicted"/>
<evidence type="ECO:0000313" key="2">
    <source>
        <dbReference type="Proteomes" id="UP000737018"/>
    </source>
</evidence>
<gene>
    <name evidence="1" type="ORF">CMV_013217</name>
</gene>
<keyword evidence="2" id="KW-1185">Reference proteome</keyword>
<dbReference type="AlphaFoldDB" id="A0A8J4VIG2"/>
<evidence type="ECO:0000313" key="1">
    <source>
        <dbReference type="EMBL" id="KAF3962248.1"/>
    </source>
</evidence>
<organism evidence="1 2">
    <name type="scientific">Castanea mollissima</name>
    <name type="common">Chinese chestnut</name>
    <dbReference type="NCBI Taxonomy" id="60419"/>
    <lineage>
        <taxon>Eukaryota</taxon>
        <taxon>Viridiplantae</taxon>
        <taxon>Streptophyta</taxon>
        <taxon>Embryophyta</taxon>
        <taxon>Tracheophyta</taxon>
        <taxon>Spermatophyta</taxon>
        <taxon>Magnoliopsida</taxon>
        <taxon>eudicotyledons</taxon>
        <taxon>Gunneridae</taxon>
        <taxon>Pentapetalae</taxon>
        <taxon>rosids</taxon>
        <taxon>fabids</taxon>
        <taxon>Fagales</taxon>
        <taxon>Fagaceae</taxon>
        <taxon>Castanea</taxon>
    </lineage>
</organism>
<reference evidence="1" key="1">
    <citation type="submission" date="2020-03" db="EMBL/GenBank/DDBJ databases">
        <title>Castanea mollissima Vanexum genome sequencing.</title>
        <authorList>
            <person name="Staton M."/>
        </authorList>
    </citation>
    <scope>NUCLEOTIDE SEQUENCE</scope>
    <source>
        <tissue evidence="1">Leaf</tissue>
    </source>
</reference>
<name>A0A8J4VIG2_9ROSI</name>
<comment type="caution">
    <text evidence="1">The sequence shown here is derived from an EMBL/GenBank/DDBJ whole genome shotgun (WGS) entry which is preliminary data.</text>
</comment>